<protein>
    <submittedName>
        <fullName evidence="2">Short-chain dehydrogenase/reductase SDR</fullName>
    </submittedName>
</protein>
<dbReference type="EMBL" id="FCOA02000005">
    <property type="protein sequence ID" value="SAK55978.1"/>
    <property type="molecule type" value="Genomic_DNA"/>
</dbReference>
<dbReference type="InterPro" id="IPR036291">
    <property type="entry name" value="NAD(P)-bd_dom_sf"/>
</dbReference>
<evidence type="ECO:0000313" key="3">
    <source>
        <dbReference type="Proteomes" id="UP000054851"/>
    </source>
</evidence>
<gene>
    <name evidence="2" type="ORF">AWB79_02244</name>
</gene>
<dbReference type="PANTHER" id="PTHR42879:SF6">
    <property type="entry name" value="NADPH-DEPENDENT REDUCTASE BACG"/>
    <property type="match status" value="1"/>
</dbReference>
<dbReference type="Pfam" id="PF00106">
    <property type="entry name" value="adh_short"/>
    <property type="match status" value="1"/>
</dbReference>
<dbReference type="InterPro" id="IPR050259">
    <property type="entry name" value="SDR"/>
</dbReference>
<reference evidence="2" key="1">
    <citation type="submission" date="2016-01" db="EMBL/GenBank/DDBJ databases">
        <authorList>
            <person name="Peeters C."/>
        </authorList>
    </citation>
    <scope>NUCLEOTIDE SEQUENCE</scope>
    <source>
        <strain evidence="2">LMG 29322</strain>
    </source>
</reference>
<comment type="caution">
    <text evidence="2">The sequence shown here is derived from an EMBL/GenBank/DDBJ whole genome shotgun (WGS) entry which is preliminary data.</text>
</comment>
<dbReference type="STRING" id="1777140.AWB79_02244"/>
<dbReference type="PANTHER" id="PTHR42879">
    <property type="entry name" value="3-OXOACYL-(ACYL-CARRIER-PROTEIN) REDUCTASE"/>
    <property type="match status" value="1"/>
</dbReference>
<dbReference type="RefSeq" id="WP_061167481.1">
    <property type="nucleotide sequence ID" value="NZ_FCOA02000005.1"/>
</dbReference>
<dbReference type="Proteomes" id="UP000054851">
    <property type="component" value="Unassembled WGS sequence"/>
</dbReference>
<dbReference type="PRINTS" id="PR00081">
    <property type="entry name" value="GDHRDH"/>
</dbReference>
<dbReference type="OrthoDB" id="9804774at2"/>
<accession>A0A158ADR9</accession>
<sequence>MDLGLQGKTALVCGASRGLGYACASALVAEGVDAVIVAREPRALDQAAHTLNEQGAGRVIAVAADIAAEEGRVRALAAARELRDAAADAGFDIVVTNAGGPPAGNFRDWSTEDWMRALNVNMLSAIELMRATIDGMIARGFGRIVNITSTAVKAPSSYLGLSNGARCGLTGFVAGVAREVAPHGVTINNLLPGTFDTARLAANFQAVADRDGVPVESIRDKRREASATRRFGTPEEFGAMCAFMCSVHAGYLNAQNILLDGGTYPGTF</sequence>
<proteinExistence type="inferred from homology"/>
<comment type="similarity">
    <text evidence="1">Belongs to the short-chain dehydrogenases/reductases (SDR) family.</text>
</comment>
<name>A0A158ADR9_9BURK</name>
<keyword evidence="3" id="KW-1185">Reference proteome</keyword>
<evidence type="ECO:0000256" key="1">
    <source>
        <dbReference type="ARBA" id="ARBA00006484"/>
    </source>
</evidence>
<organism evidence="2 3">
    <name type="scientific">Caballeronia hypogeia</name>
    <dbReference type="NCBI Taxonomy" id="1777140"/>
    <lineage>
        <taxon>Bacteria</taxon>
        <taxon>Pseudomonadati</taxon>
        <taxon>Pseudomonadota</taxon>
        <taxon>Betaproteobacteria</taxon>
        <taxon>Burkholderiales</taxon>
        <taxon>Burkholderiaceae</taxon>
        <taxon>Caballeronia</taxon>
    </lineage>
</organism>
<evidence type="ECO:0000313" key="2">
    <source>
        <dbReference type="EMBL" id="SAK55978.1"/>
    </source>
</evidence>
<dbReference type="AlphaFoldDB" id="A0A158ADR9"/>
<dbReference type="SUPFAM" id="SSF51735">
    <property type="entry name" value="NAD(P)-binding Rossmann-fold domains"/>
    <property type="match status" value="1"/>
</dbReference>
<dbReference type="Gene3D" id="3.40.50.720">
    <property type="entry name" value="NAD(P)-binding Rossmann-like Domain"/>
    <property type="match status" value="1"/>
</dbReference>
<dbReference type="InterPro" id="IPR002347">
    <property type="entry name" value="SDR_fam"/>
</dbReference>